<gene>
    <name evidence="2" type="ORF">LCGC14_1217300</name>
</gene>
<reference evidence="2" key="1">
    <citation type="journal article" date="2015" name="Nature">
        <title>Complex archaea that bridge the gap between prokaryotes and eukaryotes.</title>
        <authorList>
            <person name="Spang A."/>
            <person name="Saw J.H."/>
            <person name="Jorgensen S.L."/>
            <person name="Zaremba-Niedzwiedzka K."/>
            <person name="Martijn J."/>
            <person name="Lind A.E."/>
            <person name="van Eijk R."/>
            <person name="Schleper C."/>
            <person name="Guy L."/>
            <person name="Ettema T.J."/>
        </authorList>
    </citation>
    <scope>NUCLEOTIDE SEQUENCE</scope>
</reference>
<comment type="caution">
    <text evidence="2">The sequence shown here is derived from an EMBL/GenBank/DDBJ whole genome shotgun (WGS) entry which is preliminary data.</text>
</comment>
<accession>A0A0F9LZM4</accession>
<dbReference type="InterPro" id="IPR003251">
    <property type="entry name" value="Rr_diiron-bd_dom"/>
</dbReference>
<dbReference type="GO" id="GO:0046872">
    <property type="term" value="F:metal ion binding"/>
    <property type="evidence" value="ECO:0007669"/>
    <property type="project" value="InterPro"/>
</dbReference>
<dbReference type="Gene3D" id="1.20.1260.10">
    <property type="match status" value="1"/>
</dbReference>
<dbReference type="InterPro" id="IPR012347">
    <property type="entry name" value="Ferritin-like"/>
</dbReference>
<evidence type="ECO:0000259" key="1">
    <source>
        <dbReference type="Pfam" id="PF02915"/>
    </source>
</evidence>
<organism evidence="2">
    <name type="scientific">marine sediment metagenome</name>
    <dbReference type="NCBI Taxonomy" id="412755"/>
    <lineage>
        <taxon>unclassified sequences</taxon>
        <taxon>metagenomes</taxon>
        <taxon>ecological metagenomes</taxon>
    </lineage>
</organism>
<protein>
    <recommendedName>
        <fullName evidence="1">Rubrerythrin diiron-binding domain-containing protein</fullName>
    </recommendedName>
</protein>
<feature type="domain" description="Rubrerythrin diiron-binding" evidence="1">
    <location>
        <begin position="9"/>
        <end position="152"/>
    </location>
</feature>
<dbReference type="SUPFAM" id="SSF47240">
    <property type="entry name" value="Ferritin-like"/>
    <property type="match status" value="1"/>
</dbReference>
<sequence length="156" mass="18134">MSLLSSSEAVQFAVNIEENGRDFYRSFAEKLKSDAERDVFNYLADEEEKHIRIFSEVLKSIEKYEPAASYPDEYFGYLKAYADTLIFTKDKLELEAAKITSGGEAADFGIRRELDSILYYQEIKSYVPEKEQSIIEDVISEERIHFMKLTQLKKDL</sequence>
<dbReference type="EMBL" id="LAZR01006377">
    <property type="protein sequence ID" value="KKM92556.1"/>
    <property type="molecule type" value="Genomic_DNA"/>
</dbReference>
<dbReference type="InterPro" id="IPR009078">
    <property type="entry name" value="Ferritin-like_SF"/>
</dbReference>
<name>A0A0F9LZM4_9ZZZZ</name>
<dbReference type="PANTHER" id="PTHR33531:SF7">
    <property type="entry name" value="HYPOTHETICAL MEMBRANE PROTEIN, CONSERVED"/>
    <property type="match status" value="1"/>
</dbReference>
<dbReference type="AlphaFoldDB" id="A0A0F9LZM4"/>
<dbReference type="GO" id="GO:0016491">
    <property type="term" value="F:oxidoreductase activity"/>
    <property type="evidence" value="ECO:0007669"/>
    <property type="project" value="InterPro"/>
</dbReference>
<dbReference type="CDD" id="cd01045">
    <property type="entry name" value="Ferritin_like_AB"/>
    <property type="match status" value="1"/>
</dbReference>
<dbReference type="Pfam" id="PF02915">
    <property type="entry name" value="Rubrerythrin"/>
    <property type="match status" value="1"/>
</dbReference>
<proteinExistence type="predicted"/>
<dbReference type="PANTHER" id="PTHR33531">
    <property type="entry name" value="RUBRERYTHRIN SUBFAMILY"/>
    <property type="match status" value="1"/>
</dbReference>
<evidence type="ECO:0000313" key="2">
    <source>
        <dbReference type="EMBL" id="KKM92556.1"/>
    </source>
</evidence>